<evidence type="ECO:0000313" key="1">
    <source>
        <dbReference type="EMBL" id="KTB42064.1"/>
    </source>
</evidence>
<accession>A0A0W0G0E6</accession>
<comment type="caution">
    <text evidence="1">The sequence shown here is derived from an EMBL/GenBank/DDBJ whole genome shotgun (WGS) entry which is preliminary data.</text>
</comment>
<sequence>MFPGIYEQMAVSVLSFDSISLF</sequence>
<reference evidence="1 2" key="1">
    <citation type="submission" date="2015-12" db="EMBL/GenBank/DDBJ databases">
        <title>Draft genome sequence of Moniliophthora roreri, the causal agent of frosty pod rot of cacao.</title>
        <authorList>
            <person name="Aime M.C."/>
            <person name="Diaz-Valderrama J.R."/>
            <person name="Kijpornyongpan T."/>
            <person name="Phillips-Mora W."/>
        </authorList>
    </citation>
    <scope>NUCLEOTIDE SEQUENCE [LARGE SCALE GENOMIC DNA]</scope>
    <source>
        <strain evidence="1 2">MCA 2952</strain>
    </source>
</reference>
<dbReference type="AlphaFoldDB" id="A0A0W0G0E6"/>
<dbReference type="Proteomes" id="UP000054988">
    <property type="component" value="Unassembled WGS sequence"/>
</dbReference>
<evidence type="ECO:0000313" key="2">
    <source>
        <dbReference type="Proteomes" id="UP000054988"/>
    </source>
</evidence>
<organism evidence="1 2">
    <name type="scientific">Moniliophthora roreri</name>
    <name type="common">Frosty pod rot fungus</name>
    <name type="synonym">Monilia roreri</name>
    <dbReference type="NCBI Taxonomy" id="221103"/>
    <lineage>
        <taxon>Eukaryota</taxon>
        <taxon>Fungi</taxon>
        <taxon>Dikarya</taxon>
        <taxon>Basidiomycota</taxon>
        <taxon>Agaricomycotina</taxon>
        <taxon>Agaricomycetes</taxon>
        <taxon>Agaricomycetidae</taxon>
        <taxon>Agaricales</taxon>
        <taxon>Marasmiineae</taxon>
        <taxon>Marasmiaceae</taxon>
        <taxon>Moniliophthora</taxon>
    </lineage>
</organism>
<protein>
    <submittedName>
        <fullName evidence="1">Uncharacterized protein</fullName>
    </submittedName>
</protein>
<proteinExistence type="predicted"/>
<dbReference type="EMBL" id="LATX01001391">
    <property type="protein sequence ID" value="KTB42064.1"/>
    <property type="molecule type" value="Genomic_DNA"/>
</dbReference>
<gene>
    <name evidence="1" type="ORF">WG66_5354</name>
</gene>
<name>A0A0W0G0E6_MONRR</name>